<evidence type="ECO:0000313" key="3">
    <source>
        <dbReference type="EMBL" id="CAG9610773.1"/>
    </source>
</evidence>
<comment type="caution">
    <text evidence="3">The sequence shown here is derived from an EMBL/GenBank/DDBJ whole genome shotgun (WGS) entry which is preliminary data.</text>
</comment>
<protein>
    <recommendedName>
        <fullName evidence="5">Class D sortase</fullName>
    </recommendedName>
</protein>
<evidence type="ECO:0008006" key="5">
    <source>
        <dbReference type="Google" id="ProtNLM"/>
    </source>
</evidence>
<dbReference type="GO" id="GO:0016787">
    <property type="term" value="F:hydrolase activity"/>
    <property type="evidence" value="ECO:0007669"/>
    <property type="project" value="UniProtKB-KW"/>
</dbReference>
<keyword evidence="1" id="KW-0378">Hydrolase</keyword>
<dbReference type="EMBL" id="CAKJTG010000052">
    <property type="protein sequence ID" value="CAG9610773.1"/>
    <property type="molecule type" value="Genomic_DNA"/>
</dbReference>
<gene>
    <name evidence="3" type="ORF">NEOCIP111885_04551</name>
</gene>
<dbReference type="Gene3D" id="2.40.260.10">
    <property type="entry name" value="Sortase"/>
    <property type="match status" value="1"/>
</dbReference>
<dbReference type="CDD" id="cd06166">
    <property type="entry name" value="Sortase_D_2"/>
    <property type="match status" value="1"/>
</dbReference>
<evidence type="ECO:0000313" key="4">
    <source>
        <dbReference type="Proteomes" id="UP000789845"/>
    </source>
</evidence>
<dbReference type="InterPro" id="IPR005754">
    <property type="entry name" value="Sortase"/>
</dbReference>
<evidence type="ECO:0000256" key="2">
    <source>
        <dbReference type="PIRSR" id="PIRSR605754-1"/>
    </source>
</evidence>
<dbReference type="NCBIfam" id="TIGR01076">
    <property type="entry name" value="sortase_fam"/>
    <property type="match status" value="1"/>
</dbReference>
<dbReference type="RefSeq" id="WP_230499130.1">
    <property type="nucleotide sequence ID" value="NZ_CAKJTG010000052.1"/>
</dbReference>
<dbReference type="SUPFAM" id="SSF63817">
    <property type="entry name" value="Sortase"/>
    <property type="match status" value="1"/>
</dbReference>
<feature type="active site" description="Proton donor/acceptor" evidence="2">
    <location>
        <position position="149"/>
    </location>
</feature>
<dbReference type="InterPro" id="IPR042000">
    <property type="entry name" value="Sortase_D_2"/>
</dbReference>
<keyword evidence="4" id="KW-1185">Reference proteome</keyword>
<organism evidence="3 4">
    <name type="scientific">Pseudoneobacillus rhizosphaerae</name>
    <dbReference type="NCBI Taxonomy" id="2880968"/>
    <lineage>
        <taxon>Bacteria</taxon>
        <taxon>Bacillati</taxon>
        <taxon>Bacillota</taxon>
        <taxon>Bacilli</taxon>
        <taxon>Bacillales</taxon>
        <taxon>Bacillaceae</taxon>
        <taxon>Pseudoneobacillus</taxon>
    </lineage>
</organism>
<dbReference type="InterPro" id="IPR023365">
    <property type="entry name" value="Sortase_dom-sf"/>
</dbReference>
<evidence type="ECO:0000256" key="1">
    <source>
        <dbReference type="ARBA" id="ARBA00022801"/>
    </source>
</evidence>
<sequence>MKMLVPVCCIIAGITLFFFPIIKDYVQDKNQDQLIEQWETGSLSINEESNILPIATRKSLTELNRTFESELEISPVNTPINQTKLVEPEKKEQLKPIPPNIVGIIEIPTINLKLPILKGTSEKVLNVGAGYLEGTAYPGHEGNSAIAAHRSRTFGKMFNRLAEIHSGDEIVIETKEGLFRYVVFDKFIVKPTDISVLKNSENEKIITLITCHPLKNPTHRLIIKARLS</sequence>
<proteinExistence type="predicted"/>
<accession>A0A9C7LD08</accession>
<dbReference type="Proteomes" id="UP000789845">
    <property type="component" value="Unassembled WGS sequence"/>
</dbReference>
<reference evidence="3" key="1">
    <citation type="submission" date="2021-10" db="EMBL/GenBank/DDBJ databases">
        <authorList>
            <person name="Criscuolo A."/>
        </authorList>
    </citation>
    <scope>NUCLEOTIDE SEQUENCE</scope>
    <source>
        <strain evidence="3">CIP111885</strain>
    </source>
</reference>
<dbReference type="Pfam" id="PF04203">
    <property type="entry name" value="Sortase"/>
    <property type="match status" value="1"/>
</dbReference>
<dbReference type="AlphaFoldDB" id="A0A9C7LD08"/>
<feature type="active site" description="Acyl-thioester intermediate" evidence="2">
    <location>
        <position position="211"/>
    </location>
</feature>
<name>A0A9C7LD08_9BACI</name>